<protein>
    <submittedName>
        <fullName evidence="6">SNF2 family N-terminal domain-containing protein</fullName>
    </submittedName>
</protein>
<dbReference type="InterPro" id="IPR000330">
    <property type="entry name" value="SNF2_N"/>
</dbReference>
<dbReference type="GO" id="GO:0005524">
    <property type="term" value="F:ATP binding"/>
    <property type="evidence" value="ECO:0007669"/>
    <property type="project" value="UniProtKB-KW"/>
</dbReference>
<dbReference type="Pfam" id="PF00176">
    <property type="entry name" value="SNF2-rel_dom"/>
    <property type="match status" value="1"/>
</dbReference>
<dbReference type="EMBL" id="MU251481">
    <property type="protein sequence ID" value="KAG9233940.1"/>
    <property type="molecule type" value="Genomic_DNA"/>
</dbReference>
<dbReference type="SMART" id="SM00490">
    <property type="entry name" value="HELICc"/>
    <property type="match status" value="1"/>
</dbReference>
<dbReference type="Gene3D" id="3.40.50.10810">
    <property type="entry name" value="Tandem AAA-ATPase domain"/>
    <property type="match status" value="1"/>
</dbReference>
<name>A0A9P8C577_9HELO</name>
<reference evidence="6" key="1">
    <citation type="journal article" date="2021" name="IMA Fungus">
        <title>Genomic characterization of three marine fungi, including Emericellopsis atlantica sp. nov. with signatures of a generalist lifestyle and marine biomass degradation.</title>
        <authorList>
            <person name="Hagestad O.C."/>
            <person name="Hou L."/>
            <person name="Andersen J.H."/>
            <person name="Hansen E.H."/>
            <person name="Altermark B."/>
            <person name="Li C."/>
            <person name="Kuhnert E."/>
            <person name="Cox R.J."/>
            <person name="Crous P.W."/>
            <person name="Spatafora J.W."/>
            <person name="Lail K."/>
            <person name="Amirebrahimi M."/>
            <person name="Lipzen A."/>
            <person name="Pangilinan J."/>
            <person name="Andreopoulos W."/>
            <person name="Hayes R.D."/>
            <person name="Ng V."/>
            <person name="Grigoriev I.V."/>
            <person name="Jackson S.A."/>
            <person name="Sutton T.D.S."/>
            <person name="Dobson A.D.W."/>
            <person name="Rama T."/>
        </authorList>
    </citation>
    <scope>NUCLEOTIDE SEQUENCE</scope>
    <source>
        <strain evidence="6">TRa018bII</strain>
    </source>
</reference>
<dbReference type="Gene3D" id="3.40.50.300">
    <property type="entry name" value="P-loop containing nucleotide triphosphate hydrolases"/>
    <property type="match status" value="1"/>
</dbReference>
<evidence type="ECO:0000256" key="1">
    <source>
        <dbReference type="ARBA" id="ARBA00022741"/>
    </source>
</evidence>
<dbReference type="PANTHER" id="PTHR45626:SF52">
    <property type="entry name" value="SINGLE-STRANDED DNA-DEPENDENT ATPASE (EUROFUNG)"/>
    <property type="match status" value="1"/>
</dbReference>
<comment type="caution">
    <text evidence="6">The sequence shown here is derived from an EMBL/GenBank/DDBJ whole genome shotgun (WGS) entry which is preliminary data.</text>
</comment>
<evidence type="ECO:0000256" key="3">
    <source>
        <dbReference type="ARBA" id="ARBA00022840"/>
    </source>
</evidence>
<dbReference type="InterPro" id="IPR049730">
    <property type="entry name" value="SNF2/RAD54-like_C"/>
</dbReference>
<dbReference type="PROSITE" id="PS51194">
    <property type="entry name" value="HELICASE_CTER"/>
    <property type="match status" value="1"/>
</dbReference>
<accession>A0A9P8C577</accession>
<dbReference type="InterPro" id="IPR027417">
    <property type="entry name" value="P-loop_NTPase"/>
</dbReference>
<evidence type="ECO:0000259" key="4">
    <source>
        <dbReference type="PROSITE" id="PS51192"/>
    </source>
</evidence>
<dbReference type="GO" id="GO:0016787">
    <property type="term" value="F:hydrolase activity"/>
    <property type="evidence" value="ECO:0007669"/>
    <property type="project" value="UniProtKB-KW"/>
</dbReference>
<feature type="domain" description="Helicase C-terminal" evidence="5">
    <location>
        <begin position="701"/>
        <end position="859"/>
    </location>
</feature>
<organism evidence="6 7">
    <name type="scientific">Amylocarpus encephaloides</name>
    <dbReference type="NCBI Taxonomy" id="45428"/>
    <lineage>
        <taxon>Eukaryota</taxon>
        <taxon>Fungi</taxon>
        <taxon>Dikarya</taxon>
        <taxon>Ascomycota</taxon>
        <taxon>Pezizomycotina</taxon>
        <taxon>Leotiomycetes</taxon>
        <taxon>Helotiales</taxon>
        <taxon>Helotiales incertae sedis</taxon>
        <taxon>Amylocarpus</taxon>
    </lineage>
</organism>
<proteinExistence type="predicted"/>
<dbReference type="OrthoDB" id="448448at2759"/>
<feature type="domain" description="Helicase ATP-binding" evidence="4">
    <location>
        <begin position="348"/>
        <end position="539"/>
    </location>
</feature>
<evidence type="ECO:0000313" key="7">
    <source>
        <dbReference type="Proteomes" id="UP000824998"/>
    </source>
</evidence>
<evidence type="ECO:0000259" key="5">
    <source>
        <dbReference type="PROSITE" id="PS51194"/>
    </source>
</evidence>
<evidence type="ECO:0000256" key="2">
    <source>
        <dbReference type="ARBA" id="ARBA00022801"/>
    </source>
</evidence>
<keyword evidence="7" id="KW-1185">Reference proteome</keyword>
<dbReference type="Proteomes" id="UP000824998">
    <property type="component" value="Unassembled WGS sequence"/>
</dbReference>
<dbReference type="SMART" id="SM00487">
    <property type="entry name" value="DEXDc"/>
    <property type="match status" value="1"/>
</dbReference>
<dbReference type="SUPFAM" id="SSF52540">
    <property type="entry name" value="P-loop containing nucleoside triphosphate hydrolases"/>
    <property type="match status" value="2"/>
</dbReference>
<dbReference type="GO" id="GO:0008094">
    <property type="term" value="F:ATP-dependent activity, acting on DNA"/>
    <property type="evidence" value="ECO:0007669"/>
    <property type="project" value="TreeGrafter"/>
</dbReference>
<sequence>MEEFRSVRNMEPLKRPWPFDEQSEYHHDPLPVTESFQTQWDSNAPWDANYLSSNNEIFANHLNPPENSFRQAWDTHVTIPSAESPPIPESEHIQRLEVSIDTSEIIDVKARLKSTNMTQGGLFYTQGSTSYHIFGIVQEENHYSLEHSGNKFAILSKKTCNELQKLLKERELRLEFYVLRKEWSRVLQSWPKNKNTISLNGEINVYGAREVVVDAGNILSALGTFLQQPRFGLHGVTYFNPHYLPLPGFSDVNSLETPMLAINDNTTTTVAQVPPPEEQIDASVEVTSILDSLSHHDYLRQQVADMRIKSSLLPQVYPLQCSCSSLWEYNDTDSDEPFYQHILSGAKRAEQNEAKGGIIADDMGLGKSLVILATIAGSLDRALDLVSAEKLKLNSERNPQPTVPSRATLIIAPSSLLIDSWIDEIYKHTYLRSLTFHKHHGSGRDIYADKGKLQESDIVFTTYATAAAEFCKGGSTLAKIKWFRIVLDEVAGHDVRNRSTKQFQAVANLAAVHRWCLTGTPIQNTLEDLGALVAFLKVPILERAPTFRKYITNQSAPNARDRFSNLRLLLGTICLRRTRVLLDLPEPRPQIRKLSLTPLEQAKYDNMIQECKKAIDMVVSGNKKSRLNSTVLESLLKLRLFCNNSDSERGVRNGESGLPLDADEALSYLQQNEQAVCIYCTGPIYNIDNARDTDGGIWISTCSHLVPKLTIISIAFSSWKKTLTLIAELLTSRKIPFCRIDGSHSLAERGRTLTNFRKSSGANILLMTLGTGAVGLNLAVASRVYLLEPQWNPSIELQAIGRVLRLGQTDQVTIVRYIMKNTVEESNVLSRQRQKLKIASGGFTKGKGRISNERLQSLMDLFGVSV</sequence>
<dbReference type="InterPro" id="IPR050628">
    <property type="entry name" value="SNF2_RAD54_helicase_TF"/>
</dbReference>
<dbReference type="PROSITE" id="PS51192">
    <property type="entry name" value="HELICASE_ATP_BIND_1"/>
    <property type="match status" value="1"/>
</dbReference>
<dbReference type="AlphaFoldDB" id="A0A9P8C577"/>
<dbReference type="InterPro" id="IPR014001">
    <property type="entry name" value="Helicase_ATP-bd"/>
</dbReference>
<dbReference type="PANTHER" id="PTHR45626">
    <property type="entry name" value="TRANSCRIPTION TERMINATION FACTOR 2-RELATED"/>
    <property type="match status" value="1"/>
</dbReference>
<dbReference type="GO" id="GO:0006281">
    <property type="term" value="P:DNA repair"/>
    <property type="evidence" value="ECO:0007669"/>
    <property type="project" value="TreeGrafter"/>
</dbReference>
<keyword evidence="3" id="KW-0067">ATP-binding</keyword>
<dbReference type="CDD" id="cd18008">
    <property type="entry name" value="DEXDc_SHPRH-like"/>
    <property type="match status" value="1"/>
</dbReference>
<keyword evidence="1" id="KW-0547">Nucleotide-binding</keyword>
<dbReference type="InterPro" id="IPR038718">
    <property type="entry name" value="SNF2-like_sf"/>
</dbReference>
<evidence type="ECO:0000313" key="6">
    <source>
        <dbReference type="EMBL" id="KAG9233940.1"/>
    </source>
</evidence>
<gene>
    <name evidence="6" type="ORF">BJ875DRAFT_441774</name>
</gene>
<dbReference type="GO" id="GO:0005634">
    <property type="term" value="C:nucleus"/>
    <property type="evidence" value="ECO:0007669"/>
    <property type="project" value="TreeGrafter"/>
</dbReference>
<dbReference type="InterPro" id="IPR001650">
    <property type="entry name" value="Helicase_C-like"/>
</dbReference>
<keyword evidence="2" id="KW-0378">Hydrolase</keyword>
<dbReference type="Pfam" id="PF00271">
    <property type="entry name" value="Helicase_C"/>
    <property type="match status" value="1"/>
</dbReference>
<dbReference type="CDD" id="cd18793">
    <property type="entry name" value="SF2_C_SNF"/>
    <property type="match status" value="1"/>
</dbReference>